<evidence type="ECO:0000313" key="2">
    <source>
        <dbReference type="Proteomes" id="UP000317812"/>
    </source>
</evidence>
<protein>
    <submittedName>
        <fullName evidence="1">Helix-turn-helix domain-containing protein</fullName>
    </submittedName>
</protein>
<evidence type="ECO:0000313" key="1">
    <source>
        <dbReference type="EMBL" id="QDK21187.1"/>
    </source>
</evidence>
<name>A0AAP9DE68_9ENTR</name>
<proteinExistence type="predicted"/>
<organism evidence="1 2">
    <name type="scientific">Leclercia adecarboxylata</name>
    <dbReference type="NCBI Taxonomy" id="83655"/>
    <lineage>
        <taxon>Bacteria</taxon>
        <taxon>Pseudomonadati</taxon>
        <taxon>Pseudomonadota</taxon>
        <taxon>Gammaproteobacteria</taxon>
        <taxon>Enterobacterales</taxon>
        <taxon>Enterobacteriaceae</taxon>
        <taxon>Leclercia</taxon>
    </lineage>
</organism>
<dbReference type="Pfam" id="PF13551">
    <property type="entry name" value="HTH_29"/>
    <property type="match status" value="1"/>
</dbReference>
<dbReference type="AlphaFoldDB" id="A0AAP9DE68"/>
<accession>A0AAP9DE68</accession>
<dbReference type="Proteomes" id="UP000317812">
    <property type="component" value="Chromosome"/>
</dbReference>
<sequence length="46" mass="5129">MCKIIGVSCGTVYHYLELADEGGIDALSNRSRRAPYIKIWTFVAIP</sequence>
<dbReference type="EMBL" id="CP035382">
    <property type="protein sequence ID" value="QDK21187.1"/>
    <property type="molecule type" value="Genomic_DNA"/>
</dbReference>
<gene>
    <name evidence="1" type="ORF">ES815_03260</name>
</gene>
<reference evidence="1 2" key="1">
    <citation type="submission" date="2019-01" db="EMBL/GenBank/DDBJ databases">
        <title>Florfenicol resistance in Enterobacteriaceae and whole-genome sequence analysis of florfenicol-resistant Leclercia adecarboxylata strain R25.</title>
        <authorList>
            <person name="Bao Q."/>
            <person name="Ying Y."/>
        </authorList>
    </citation>
    <scope>NUCLEOTIDE SEQUENCE [LARGE SCALE GENOMIC DNA]</scope>
    <source>
        <strain evidence="1 2">R25</strain>
    </source>
</reference>